<evidence type="ECO:0000256" key="2">
    <source>
        <dbReference type="ARBA" id="ARBA00007299"/>
    </source>
</evidence>
<evidence type="ECO:0000259" key="7">
    <source>
        <dbReference type="Pfam" id="PF22062"/>
    </source>
</evidence>
<dbReference type="PANTHER" id="PTHR23061:SF12">
    <property type="entry name" value="DNA POLYMERASE ALPHA SUBUNIT B"/>
    <property type="match status" value="1"/>
</dbReference>
<dbReference type="RefSeq" id="XP_003061644.1">
    <property type="nucleotide sequence ID" value="XM_003061598.1"/>
</dbReference>
<name>C1N0I1_MICPC</name>
<dbReference type="OMA" id="NTFARIM"/>
<dbReference type="Pfam" id="PF22062">
    <property type="entry name" value="OB_DPOA2"/>
    <property type="match status" value="1"/>
</dbReference>
<comment type="similarity">
    <text evidence="2">Belongs to the DNA polymerase alpha subunit B family.</text>
</comment>
<dbReference type="KEGG" id="mpp:MICPUCDRAFT_20702"/>
<keyword evidence="9" id="KW-1185">Reference proteome</keyword>
<dbReference type="GeneID" id="9686833"/>
<evidence type="ECO:0000256" key="3">
    <source>
        <dbReference type="ARBA" id="ARBA00018596"/>
    </source>
</evidence>
<protein>
    <recommendedName>
        <fullName evidence="3">DNA polymerase alpha subunit B</fullName>
    </recommendedName>
</protein>
<dbReference type="Gene3D" id="3.60.21.60">
    <property type="match status" value="2"/>
</dbReference>
<sequence>MIESRLRAFKRAVERRYPGLDCGGATYAASQDDVTVVGRVVCDSEGKLNEASVMLEGSVETSNGARVRLELRRLPRFSLFPGQIVCVQGSNPSGHCLVARRLIASVAPSGVKSTASSPAFGSLSVAIASGPYTCAGDLSYEPLNEFLAYCAETRPDAVVLMGPFVDAEHKSVRGDDAPLDVSFEDVFALRVRDALERFAADADDAGYAPSVVVMPSTRDVTHDAVFPQPPLLSERELELPRSCAIACAPNPGVFSINGVTFAACTQDVLRHLSAAEAAREPASGGAGGGAGGAAPDRMSRLAAHLPGQSSAYPLFPAPAGACLDASLAAHLEMDVTPDVLLVPSDLNPFAKIVAQPAGGDDEDAPAFVALNPGRLAKGNIGGTIAHVYVTEGAPEPGARGEQAHAIERRARVDIVRI</sequence>
<feature type="domain" description="DNA polymerase alpha/delta/epsilon subunit B" evidence="6">
    <location>
        <begin position="125"/>
        <end position="351"/>
    </location>
</feature>
<proteinExistence type="inferred from homology"/>
<feature type="domain" description="DNA polymerase alpha subunit B OB" evidence="7">
    <location>
        <begin position="24"/>
        <end position="103"/>
    </location>
</feature>
<dbReference type="Proteomes" id="UP000001876">
    <property type="component" value="Unassembled WGS sequence"/>
</dbReference>
<keyword evidence="4" id="KW-0235">DNA replication</keyword>
<dbReference type="STRING" id="564608.C1N0I1"/>
<keyword evidence="5" id="KW-0539">Nucleus</keyword>
<gene>
    <name evidence="8" type="ORF">MICPUCDRAFT_20702</name>
</gene>
<dbReference type="Pfam" id="PF04042">
    <property type="entry name" value="DNA_pol_E_B"/>
    <property type="match status" value="1"/>
</dbReference>
<evidence type="ECO:0000256" key="5">
    <source>
        <dbReference type="ARBA" id="ARBA00023242"/>
    </source>
</evidence>
<evidence type="ECO:0000256" key="1">
    <source>
        <dbReference type="ARBA" id="ARBA00004123"/>
    </source>
</evidence>
<dbReference type="OrthoDB" id="336885at2759"/>
<dbReference type="GO" id="GO:0003677">
    <property type="term" value="F:DNA binding"/>
    <property type="evidence" value="ECO:0007669"/>
    <property type="project" value="InterPro"/>
</dbReference>
<dbReference type="AlphaFoldDB" id="C1N0I1"/>
<dbReference type="InterPro" id="IPR016722">
    <property type="entry name" value="DNA_pol_alpha_bsu"/>
</dbReference>
<evidence type="ECO:0000313" key="8">
    <source>
        <dbReference type="EMBL" id="EEH54274.1"/>
    </source>
</evidence>
<comment type="subcellular location">
    <subcellularLocation>
        <location evidence="1">Nucleus</location>
    </subcellularLocation>
</comment>
<evidence type="ECO:0000256" key="4">
    <source>
        <dbReference type="ARBA" id="ARBA00022705"/>
    </source>
</evidence>
<dbReference type="eggNOG" id="KOG1625">
    <property type="taxonomic scope" value="Eukaryota"/>
</dbReference>
<dbReference type="InterPro" id="IPR007185">
    <property type="entry name" value="DNA_pol_a/d/e_bsu"/>
</dbReference>
<accession>C1N0I1</accession>
<dbReference type="EMBL" id="GG663744">
    <property type="protein sequence ID" value="EEH54274.1"/>
    <property type="molecule type" value="Genomic_DNA"/>
</dbReference>
<organism evidence="9">
    <name type="scientific">Micromonas pusilla (strain CCMP1545)</name>
    <name type="common">Picoplanktonic green alga</name>
    <dbReference type="NCBI Taxonomy" id="564608"/>
    <lineage>
        <taxon>Eukaryota</taxon>
        <taxon>Viridiplantae</taxon>
        <taxon>Chlorophyta</taxon>
        <taxon>Mamiellophyceae</taxon>
        <taxon>Mamiellales</taxon>
        <taxon>Mamiellaceae</taxon>
        <taxon>Micromonas</taxon>
    </lineage>
</organism>
<evidence type="ECO:0000259" key="6">
    <source>
        <dbReference type="Pfam" id="PF04042"/>
    </source>
</evidence>
<evidence type="ECO:0000313" key="9">
    <source>
        <dbReference type="Proteomes" id="UP000001876"/>
    </source>
</evidence>
<dbReference type="PIRSF" id="PIRSF018300">
    <property type="entry name" value="DNA_pol_alph_2"/>
    <property type="match status" value="1"/>
</dbReference>
<dbReference type="PANTHER" id="PTHR23061">
    <property type="entry name" value="DNA POLYMERASE 2 ALPHA 70 KDA SUBUNIT"/>
    <property type="match status" value="1"/>
</dbReference>
<reference evidence="8 9" key="1">
    <citation type="journal article" date="2009" name="Science">
        <title>Green evolution and dynamic adaptations revealed by genomes of the marine picoeukaryotes Micromonas.</title>
        <authorList>
            <person name="Worden A.Z."/>
            <person name="Lee J.H."/>
            <person name="Mock T."/>
            <person name="Rouze P."/>
            <person name="Simmons M.P."/>
            <person name="Aerts A.L."/>
            <person name="Allen A.E."/>
            <person name="Cuvelier M.L."/>
            <person name="Derelle E."/>
            <person name="Everett M.V."/>
            <person name="Foulon E."/>
            <person name="Grimwood J."/>
            <person name="Gundlach H."/>
            <person name="Henrissat B."/>
            <person name="Napoli C."/>
            <person name="McDonald S.M."/>
            <person name="Parker M.S."/>
            <person name="Rombauts S."/>
            <person name="Salamov A."/>
            <person name="Von Dassow P."/>
            <person name="Badger J.H."/>
            <person name="Coutinho P.M."/>
            <person name="Demir E."/>
            <person name="Dubchak I."/>
            <person name="Gentemann C."/>
            <person name="Eikrem W."/>
            <person name="Gready J.E."/>
            <person name="John U."/>
            <person name="Lanier W."/>
            <person name="Lindquist E.A."/>
            <person name="Lucas S."/>
            <person name="Mayer K.F."/>
            <person name="Moreau H."/>
            <person name="Not F."/>
            <person name="Otillar R."/>
            <person name="Panaud O."/>
            <person name="Pangilinan J."/>
            <person name="Paulsen I."/>
            <person name="Piegu B."/>
            <person name="Poliakov A."/>
            <person name="Robbens S."/>
            <person name="Schmutz J."/>
            <person name="Toulza E."/>
            <person name="Wyss T."/>
            <person name="Zelensky A."/>
            <person name="Zhou K."/>
            <person name="Armbrust E.V."/>
            <person name="Bhattacharya D."/>
            <person name="Goodenough U.W."/>
            <person name="Van de Peer Y."/>
            <person name="Grigoriev I.V."/>
        </authorList>
    </citation>
    <scope>NUCLEOTIDE SEQUENCE [LARGE SCALE GENOMIC DNA]</scope>
    <source>
        <strain evidence="8 9">CCMP1545</strain>
    </source>
</reference>
<dbReference type="GO" id="GO:0006270">
    <property type="term" value="P:DNA replication initiation"/>
    <property type="evidence" value="ECO:0007669"/>
    <property type="project" value="TreeGrafter"/>
</dbReference>
<dbReference type="GO" id="GO:0005658">
    <property type="term" value="C:alpha DNA polymerase:primase complex"/>
    <property type="evidence" value="ECO:0007669"/>
    <property type="project" value="TreeGrafter"/>
</dbReference>
<dbReference type="InterPro" id="IPR054300">
    <property type="entry name" value="OB_DPOA2"/>
</dbReference>